<dbReference type="AlphaFoldDB" id="B4H1P3"/>
<keyword evidence="3" id="KW-1185">Reference proteome</keyword>
<feature type="region of interest" description="Disordered" evidence="1">
    <location>
        <begin position="150"/>
        <end position="187"/>
    </location>
</feature>
<feature type="compositionally biased region" description="Basic and acidic residues" evidence="1">
    <location>
        <begin position="150"/>
        <end position="169"/>
    </location>
</feature>
<feature type="compositionally biased region" description="Gly residues" evidence="1">
    <location>
        <begin position="173"/>
        <end position="187"/>
    </location>
</feature>
<accession>B4H1P3</accession>
<dbReference type="Proteomes" id="UP000008744">
    <property type="component" value="Unassembled WGS sequence"/>
</dbReference>
<dbReference type="OrthoDB" id="7933576at2759"/>
<proteinExistence type="predicted"/>
<dbReference type="PhylomeDB" id="B4H1P3"/>
<dbReference type="EMBL" id="CH479202">
    <property type="protein sequence ID" value="EDW30220.1"/>
    <property type="molecule type" value="Genomic_DNA"/>
</dbReference>
<dbReference type="eggNOG" id="ENOG502S37H">
    <property type="taxonomic scope" value="Eukaryota"/>
</dbReference>
<protein>
    <submittedName>
        <fullName evidence="2">GL22427</fullName>
    </submittedName>
</protein>
<dbReference type="HOGENOM" id="CLU_1449156_0_0_1"/>
<evidence type="ECO:0000313" key="2">
    <source>
        <dbReference type="EMBL" id="EDW30220.1"/>
    </source>
</evidence>
<reference evidence="2 3" key="1">
    <citation type="journal article" date="2007" name="Nature">
        <title>Evolution of genes and genomes on the Drosophila phylogeny.</title>
        <authorList>
            <consortium name="Drosophila 12 Genomes Consortium"/>
            <person name="Clark A.G."/>
            <person name="Eisen M.B."/>
            <person name="Smith D.R."/>
            <person name="Bergman C.M."/>
            <person name="Oliver B."/>
            <person name="Markow T.A."/>
            <person name="Kaufman T.C."/>
            <person name="Kellis M."/>
            <person name="Gelbart W."/>
            <person name="Iyer V.N."/>
            <person name="Pollard D.A."/>
            <person name="Sackton T.B."/>
            <person name="Larracuente A.M."/>
            <person name="Singh N.D."/>
            <person name="Abad J.P."/>
            <person name="Abt D.N."/>
            <person name="Adryan B."/>
            <person name="Aguade M."/>
            <person name="Akashi H."/>
            <person name="Anderson W.W."/>
            <person name="Aquadro C.F."/>
            <person name="Ardell D.H."/>
            <person name="Arguello R."/>
            <person name="Artieri C.G."/>
            <person name="Barbash D.A."/>
            <person name="Barker D."/>
            <person name="Barsanti P."/>
            <person name="Batterham P."/>
            <person name="Batzoglou S."/>
            <person name="Begun D."/>
            <person name="Bhutkar A."/>
            <person name="Blanco E."/>
            <person name="Bosak S.A."/>
            <person name="Bradley R.K."/>
            <person name="Brand A.D."/>
            <person name="Brent M.R."/>
            <person name="Brooks A.N."/>
            <person name="Brown R.H."/>
            <person name="Butlin R.K."/>
            <person name="Caggese C."/>
            <person name="Calvi B.R."/>
            <person name="Bernardo de Carvalho A."/>
            <person name="Caspi A."/>
            <person name="Castrezana S."/>
            <person name="Celniker S.E."/>
            <person name="Chang J.L."/>
            <person name="Chapple C."/>
            <person name="Chatterji S."/>
            <person name="Chinwalla A."/>
            <person name="Civetta A."/>
            <person name="Clifton S.W."/>
            <person name="Comeron J.M."/>
            <person name="Costello J.C."/>
            <person name="Coyne J.A."/>
            <person name="Daub J."/>
            <person name="David R.G."/>
            <person name="Delcher A.L."/>
            <person name="Delehaunty K."/>
            <person name="Do C.B."/>
            <person name="Ebling H."/>
            <person name="Edwards K."/>
            <person name="Eickbush T."/>
            <person name="Evans J.D."/>
            <person name="Filipski A."/>
            <person name="Findeiss S."/>
            <person name="Freyhult E."/>
            <person name="Fulton L."/>
            <person name="Fulton R."/>
            <person name="Garcia A.C."/>
            <person name="Gardiner A."/>
            <person name="Garfield D.A."/>
            <person name="Garvin B.E."/>
            <person name="Gibson G."/>
            <person name="Gilbert D."/>
            <person name="Gnerre S."/>
            <person name="Godfrey J."/>
            <person name="Good R."/>
            <person name="Gotea V."/>
            <person name="Gravely B."/>
            <person name="Greenberg A.J."/>
            <person name="Griffiths-Jones S."/>
            <person name="Gross S."/>
            <person name="Guigo R."/>
            <person name="Gustafson E.A."/>
            <person name="Haerty W."/>
            <person name="Hahn M.W."/>
            <person name="Halligan D.L."/>
            <person name="Halpern A.L."/>
            <person name="Halter G.M."/>
            <person name="Han M.V."/>
            <person name="Heger A."/>
            <person name="Hillier L."/>
            <person name="Hinrichs A.S."/>
            <person name="Holmes I."/>
            <person name="Hoskins R.A."/>
            <person name="Hubisz M.J."/>
            <person name="Hultmark D."/>
            <person name="Huntley M.A."/>
            <person name="Jaffe D.B."/>
            <person name="Jagadeeshan S."/>
            <person name="Jeck W.R."/>
            <person name="Johnson J."/>
            <person name="Jones C.D."/>
            <person name="Jordan W.C."/>
            <person name="Karpen G.H."/>
            <person name="Kataoka E."/>
            <person name="Keightley P.D."/>
            <person name="Kheradpour P."/>
            <person name="Kirkness E.F."/>
            <person name="Koerich L.B."/>
            <person name="Kristiansen K."/>
            <person name="Kudrna D."/>
            <person name="Kulathinal R.J."/>
            <person name="Kumar S."/>
            <person name="Kwok R."/>
            <person name="Lander E."/>
            <person name="Langley C.H."/>
            <person name="Lapoint R."/>
            <person name="Lazzaro B.P."/>
            <person name="Lee S.J."/>
            <person name="Levesque L."/>
            <person name="Li R."/>
            <person name="Lin C.F."/>
            <person name="Lin M.F."/>
            <person name="Lindblad-Toh K."/>
            <person name="Llopart A."/>
            <person name="Long M."/>
            <person name="Low L."/>
            <person name="Lozovsky E."/>
            <person name="Lu J."/>
            <person name="Luo M."/>
            <person name="Machado C.A."/>
            <person name="Makalowski W."/>
            <person name="Marzo M."/>
            <person name="Matsuda M."/>
            <person name="Matzkin L."/>
            <person name="McAllister B."/>
            <person name="McBride C.S."/>
            <person name="McKernan B."/>
            <person name="McKernan K."/>
            <person name="Mendez-Lago M."/>
            <person name="Minx P."/>
            <person name="Mollenhauer M.U."/>
            <person name="Montooth K."/>
            <person name="Mount S.M."/>
            <person name="Mu X."/>
            <person name="Myers E."/>
            <person name="Negre B."/>
            <person name="Newfeld S."/>
            <person name="Nielsen R."/>
            <person name="Noor M.A."/>
            <person name="O'Grady P."/>
            <person name="Pachter L."/>
            <person name="Papaceit M."/>
            <person name="Parisi M.J."/>
            <person name="Parisi M."/>
            <person name="Parts L."/>
            <person name="Pedersen J.S."/>
            <person name="Pesole G."/>
            <person name="Phillippy A.M."/>
            <person name="Ponting C.P."/>
            <person name="Pop M."/>
            <person name="Porcelli D."/>
            <person name="Powell J.R."/>
            <person name="Prohaska S."/>
            <person name="Pruitt K."/>
            <person name="Puig M."/>
            <person name="Quesneville H."/>
            <person name="Ram K.R."/>
            <person name="Rand D."/>
            <person name="Rasmussen M.D."/>
            <person name="Reed L.K."/>
            <person name="Reenan R."/>
            <person name="Reily A."/>
            <person name="Remington K.A."/>
            <person name="Rieger T.T."/>
            <person name="Ritchie M.G."/>
            <person name="Robin C."/>
            <person name="Rogers Y.H."/>
            <person name="Rohde C."/>
            <person name="Rozas J."/>
            <person name="Rubenfield M.J."/>
            <person name="Ruiz A."/>
            <person name="Russo S."/>
            <person name="Salzberg S.L."/>
            <person name="Sanchez-Gracia A."/>
            <person name="Saranga D.J."/>
            <person name="Sato H."/>
            <person name="Schaeffer S.W."/>
            <person name="Schatz M.C."/>
            <person name="Schlenke T."/>
            <person name="Schwartz R."/>
            <person name="Segarra C."/>
            <person name="Singh R.S."/>
            <person name="Sirot L."/>
            <person name="Sirota M."/>
            <person name="Sisneros N.B."/>
            <person name="Smith C.D."/>
            <person name="Smith T.F."/>
            <person name="Spieth J."/>
            <person name="Stage D.E."/>
            <person name="Stark A."/>
            <person name="Stephan W."/>
            <person name="Strausberg R.L."/>
            <person name="Strempel S."/>
            <person name="Sturgill D."/>
            <person name="Sutton G."/>
            <person name="Sutton G.G."/>
            <person name="Tao W."/>
            <person name="Teichmann S."/>
            <person name="Tobari Y.N."/>
            <person name="Tomimura Y."/>
            <person name="Tsolas J.M."/>
            <person name="Valente V.L."/>
            <person name="Venter E."/>
            <person name="Venter J.C."/>
            <person name="Vicario S."/>
            <person name="Vieira F.G."/>
            <person name="Vilella A.J."/>
            <person name="Villasante A."/>
            <person name="Walenz B."/>
            <person name="Wang J."/>
            <person name="Wasserman M."/>
            <person name="Watts T."/>
            <person name="Wilson D."/>
            <person name="Wilson R.K."/>
            <person name="Wing R.A."/>
            <person name="Wolfner M.F."/>
            <person name="Wong A."/>
            <person name="Wong G.K."/>
            <person name="Wu C.I."/>
            <person name="Wu G."/>
            <person name="Yamamoto D."/>
            <person name="Yang H.P."/>
            <person name="Yang S.P."/>
            <person name="Yorke J.A."/>
            <person name="Yoshida K."/>
            <person name="Zdobnov E."/>
            <person name="Zhang P."/>
            <person name="Zhang Y."/>
            <person name="Zimin A.V."/>
            <person name="Baldwin J."/>
            <person name="Abdouelleil A."/>
            <person name="Abdulkadir J."/>
            <person name="Abebe A."/>
            <person name="Abera B."/>
            <person name="Abreu J."/>
            <person name="Acer S.C."/>
            <person name="Aftuck L."/>
            <person name="Alexander A."/>
            <person name="An P."/>
            <person name="Anderson E."/>
            <person name="Anderson S."/>
            <person name="Arachi H."/>
            <person name="Azer M."/>
            <person name="Bachantsang P."/>
            <person name="Barry A."/>
            <person name="Bayul T."/>
            <person name="Berlin A."/>
            <person name="Bessette D."/>
            <person name="Bloom T."/>
            <person name="Blye J."/>
            <person name="Boguslavskiy L."/>
            <person name="Bonnet C."/>
            <person name="Boukhgalter B."/>
            <person name="Bourzgui I."/>
            <person name="Brown A."/>
            <person name="Cahill P."/>
            <person name="Channer S."/>
            <person name="Cheshatsang Y."/>
            <person name="Chuda L."/>
            <person name="Citroen M."/>
            <person name="Collymore A."/>
            <person name="Cooke P."/>
            <person name="Costello M."/>
            <person name="D'Aco K."/>
            <person name="Daza R."/>
            <person name="De Haan G."/>
            <person name="DeGray S."/>
            <person name="DeMaso C."/>
            <person name="Dhargay N."/>
            <person name="Dooley K."/>
            <person name="Dooley E."/>
            <person name="Doricent M."/>
            <person name="Dorje P."/>
            <person name="Dorjee K."/>
            <person name="Dupes A."/>
            <person name="Elong R."/>
            <person name="Falk J."/>
            <person name="Farina A."/>
            <person name="Faro S."/>
            <person name="Ferguson D."/>
            <person name="Fisher S."/>
            <person name="Foley C.D."/>
            <person name="Franke A."/>
            <person name="Friedrich D."/>
            <person name="Gadbois L."/>
            <person name="Gearin G."/>
            <person name="Gearin C.R."/>
            <person name="Giannoukos G."/>
            <person name="Goode T."/>
            <person name="Graham J."/>
            <person name="Grandbois E."/>
            <person name="Grewal S."/>
            <person name="Gyaltsen K."/>
            <person name="Hafez N."/>
            <person name="Hagos B."/>
            <person name="Hall J."/>
            <person name="Henson C."/>
            <person name="Hollinger A."/>
            <person name="Honan T."/>
            <person name="Huard M.D."/>
            <person name="Hughes L."/>
            <person name="Hurhula B."/>
            <person name="Husby M.E."/>
            <person name="Kamat A."/>
            <person name="Kanga B."/>
            <person name="Kashin S."/>
            <person name="Khazanovich D."/>
            <person name="Kisner P."/>
            <person name="Lance K."/>
            <person name="Lara M."/>
            <person name="Lee W."/>
            <person name="Lennon N."/>
            <person name="Letendre F."/>
            <person name="LeVine R."/>
            <person name="Lipovsky A."/>
            <person name="Liu X."/>
            <person name="Liu J."/>
            <person name="Liu S."/>
            <person name="Lokyitsang T."/>
            <person name="Lokyitsang Y."/>
            <person name="Lubonja R."/>
            <person name="Lui A."/>
            <person name="MacDonald P."/>
            <person name="Magnisalis V."/>
            <person name="Maru K."/>
            <person name="Matthews C."/>
            <person name="McCusker W."/>
            <person name="McDonough S."/>
            <person name="Mehta T."/>
            <person name="Meldrim J."/>
            <person name="Meneus L."/>
            <person name="Mihai O."/>
            <person name="Mihalev A."/>
            <person name="Mihova T."/>
            <person name="Mittelman R."/>
            <person name="Mlenga V."/>
            <person name="Montmayeur A."/>
            <person name="Mulrain L."/>
            <person name="Navidi A."/>
            <person name="Naylor J."/>
            <person name="Negash T."/>
            <person name="Nguyen T."/>
            <person name="Nguyen N."/>
            <person name="Nicol R."/>
            <person name="Norbu C."/>
            <person name="Norbu N."/>
            <person name="Novod N."/>
            <person name="O'Neill B."/>
            <person name="Osman S."/>
            <person name="Markiewicz E."/>
            <person name="Oyono O.L."/>
            <person name="Patti C."/>
            <person name="Phunkhang P."/>
            <person name="Pierre F."/>
            <person name="Priest M."/>
            <person name="Raghuraman S."/>
            <person name="Rege F."/>
            <person name="Reyes R."/>
            <person name="Rise C."/>
            <person name="Rogov P."/>
            <person name="Ross K."/>
            <person name="Ryan E."/>
            <person name="Settipalli S."/>
            <person name="Shea T."/>
            <person name="Sherpa N."/>
            <person name="Shi L."/>
            <person name="Shih D."/>
            <person name="Sparrow T."/>
            <person name="Spaulding J."/>
            <person name="Stalker J."/>
            <person name="Stange-Thomann N."/>
            <person name="Stavropoulos S."/>
            <person name="Stone C."/>
            <person name="Strader C."/>
            <person name="Tesfaye S."/>
            <person name="Thomson T."/>
            <person name="Thoulutsang Y."/>
            <person name="Thoulutsang D."/>
            <person name="Topham K."/>
            <person name="Topping I."/>
            <person name="Tsamla T."/>
            <person name="Vassiliev H."/>
            <person name="Vo A."/>
            <person name="Wangchuk T."/>
            <person name="Wangdi T."/>
            <person name="Weiand M."/>
            <person name="Wilkinson J."/>
            <person name="Wilson A."/>
            <person name="Yadav S."/>
            <person name="Young G."/>
            <person name="Yu Q."/>
            <person name="Zembek L."/>
            <person name="Zhong D."/>
            <person name="Zimmer A."/>
            <person name="Zwirko Z."/>
            <person name="Jaffe D.B."/>
            <person name="Alvarez P."/>
            <person name="Brockman W."/>
            <person name="Butler J."/>
            <person name="Chin C."/>
            <person name="Gnerre S."/>
            <person name="Grabherr M."/>
            <person name="Kleber M."/>
            <person name="Mauceli E."/>
            <person name="MacCallum I."/>
        </authorList>
    </citation>
    <scope>NUCLEOTIDE SEQUENCE [LARGE SCALE GENOMIC DNA]</scope>
    <source>
        <strain evidence="3">MSH-3 / Tucson 14011-0111.49</strain>
    </source>
</reference>
<evidence type="ECO:0000256" key="1">
    <source>
        <dbReference type="SAM" id="MobiDB-lite"/>
    </source>
</evidence>
<gene>
    <name evidence="2" type="primary">Dper\GL22427</name>
    <name evidence="2" type="ORF">Dper_GL22427</name>
</gene>
<evidence type="ECO:0000313" key="3">
    <source>
        <dbReference type="Proteomes" id="UP000008744"/>
    </source>
</evidence>
<organism evidence="3">
    <name type="scientific">Drosophila persimilis</name>
    <name type="common">Fruit fly</name>
    <dbReference type="NCBI Taxonomy" id="7234"/>
    <lineage>
        <taxon>Eukaryota</taxon>
        <taxon>Metazoa</taxon>
        <taxon>Ecdysozoa</taxon>
        <taxon>Arthropoda</taxon>
        <taxon>Hexapoda</taxon>
        <taxon>Insecta</taxon>
        <taxon>Pterygota</taxon>
        <taxon>Neoptera</taxon>
        <taxon>Endopterygota</taxon>
        <taxon>Diptera</taxon>
        <taxon>Brachycera</taxon>
        <taxon>Muscomorpha</taxon>
        <taxon>Ephydroidea</taxon>
        <taxon>Drosophilidae</taxon>
        <taxon>Drosophila</taxon>
        <taxon>Sophophora</taxon>
    </lineage>
</organism>
<sequence length="187" mass="20184">MMLYLIKSLVRQWGYEAGTLLVDEDLGGFRCRWRGTRRPSFTIPKSIFSVAANPNGQDFNGYSYQTPFGGSSSQRVNGGNSLFASSPSTEAPTYLLYTSSGGGHRAGQRYNHHQGATGGSAGQLFFNQAGKTTPYNATLWLKRLVRDLSRKQKEEAPPEEEKQPEKVEELLEEGGGAAAEGGGGASA</sequence>
<name>B4H1P3_DROPE</name>